<keyword evidence="14" id="KW-0968">Cytoplasmic vesicle</keyword>
<protein>
    <recommendedName>
        <fullName evidence="18">Synaptosomal-associated protein 29</fullName>
    </recommendedName>
    <alternativeName>
        <fullName evidence="19">Soluble 29 kDa NSF attachment protein</fullName>
    </alternativeName>
    <alternativeName>
        <fullName evidence="20">Vesicle-membrane fusion protein SNAP-29</fullName>
    </alternativeName>
</protein>
<evidence type="ECO:0000256" key="1">
    <source>
        <dbReference type="ARBA" id="ARBA00004395"/>
    </source>
</evidence>
<dbReference type="CTD" id="9342"/>
<dbReference type="GO" id="GO:0015031">
    <property type="term" value="P:protein transport"/>
    <property type="evidence" value="ECO:0007669"/>
    <property type="project" value="UniProtKB-KW"/>
</dbReference>
<keyword evidence="3" id="KW-0813">Transport</keyword>
<dbReference type="GO" id="GO:0019905">
    <property type="term" value="F:syntaxin binding"/>
    <property type="evidence" value="ECO:0007669"/>
    <property type="project" value="TreeGrafter"/>
</dbReference>
<comment type="subcellular location">
    <subcellularLocation>
        <location evidence="16">Cell projection</location>
        <location evidence="16">Cilium membrane</location>
        <topology evidence="16">Peripheral membrane protein</topology>
    </subcellularLocation>
    <subcellularLocation>
        <location evidence="17">Cytoplasmic vesicle</location>
        <location evidence="17">Autophagosome membrane</location>
        <topology evidence="17">Peripheral membrane protein</topology>
    </subcellularLocation>
    <subcellularLocation>
        <location evidence="1">Golgi apparatus membrane</location>
        <topology evidence="1">Peripheral membrane protein</topology>
    </subcellularLocation>
</comment>
<keyword evidence="6" id="KW-0597">Phosphoprotein</keyword>
<proteinExistence type="inferred from homology"/>
<dbReference type="STRING" id="7897.ENSLACP00000011372"/>
<dbReference type="EMBL" id="AFYH01023952">
    <property type="status" value="NOT_ANNOTATED_CDS"/>
    <property type="molecule type" value="Genomic_DNA"/>
</dbReference>
<dbReference type="GO" id="GO:0031201">
    <property type="term" value="C:SNARE complex"/>
    <property type="evidence" value="ECO:0007669"/>
    <property type="project" value="TreeGrafter"/>
</dbReference>
<dbReference type="RefSeq" id="XP_005990226.1">
    <property type="nucleotide sequence ID" value="XM_005990164.3"/>
</dbReference>
<dbReference type="GeneID" id="102352191"/>
<dbReference type="FunCoup" id="H3AP01">
    <property type="interactions" value="2050"/>
</dbReference>
<keyword evidence="13" id="KW-0966">Cell projection</keyword>
<comment type="subunit">
    <text evidence="21">Forms a SNARE complex, composed of VAMP8, SNAP29 and STX17, involved in fusion of autophagosome with lysosome. Interacts with multiple syntaxins including STX6. Interacts with EIPR1. Interacts with STX17; this interaction is increased in the absence of TMEM39A.</text>
</comment>
<dbReference type="SUPFAM" id="SSF58038">
    <property type="entry name" value="SNARE fusion complex"/>
    <property type="match status" value="2"/>
</dbReference>
<feature type="compositionally biased region" description="Low complexity" evidence="22">
    <location>
        <begin position="180"/>
        <end position="194"/>
    </location>
</feature>
<feature type="compositionally biased region" description="Polar residues" evidence="22">
    <location>
        <begin position="136"/>
        <end position="166"/>
    </location>
</feature>
<name>H3AP01_LATCH</name>
<reference evidence="24" key="3">
    <citation type="submission" date="2025-09" db="UniProtKB">
        <authorList>
            <consortium name="Ensembl"/>
        </authorList>
    </citation>
    <scope>IDENTIFICATION</scope>
</reference>
<evidence type="ECO:0000256" key="17">
    <source>
        <dbReference type="ARBA" id="ARBA00037854"/>
    </source>
</evidence>
<evidence type="ECO:0000256" key="6">
    <source>
        <dbReference type="ARBA" id="ARBA00022553"/>
    </source>
</evidence>
<feature type="domain" description="T-SNARE coiled-coil homology" evidence="23">
    <location>
        <begin position="203"/>
        <end position="265"/>
    </location>
</feature>
<feature type="region of interest" description="Disordered" evidence="22">
    <location>
        <begin position="1"/>
        <end position="43"/>
    </location>
</feature>
<dbReference type="PANTHER" id="PTHR19305">
    <property type="entry name" value="SYNAPTOSOMAL ASSOCIATED PROTEIN"/>
    <property type="match status" value="1"/>
</dbReference>
<keyword evidence="11" id="KW-0969">Cilium</keyword>
<keyword evidence="5" id="KW-0963">Cytoplasm</keyword>
<dbReference type="GO" id="GO:0016082">
    <property type="term" value="P:synaptic vesicle priming"/>
    <property type="evidence" value="ECO:0007669"/>
    <property type="project" value="TreeGrafter"/>
</dbReference>
<reference evidence="24" key="2">
    <citation type="submission" date="2025-08" db="UniProtKB">
        <authorList>
            <consortium name="Ensembl"/>
        </authorList>
    </citation>
    <scope>IDENTIFICATION</scope>
</reference>
<keyword evidence="10" id="KW-0175">Coiled coil</keyword>
<evidence type="ECO:0000256" key="20">
    <source>
        <dbReference type="ARBA" id="ARBA00043032"/>
    </source>
</evidence>
<evidence type="ECO:0000313" key="24">
    <source>
        <dbReference type="Ensembl" id="ENSLACP00000011372.2"/>
    </source>
</evidence>
<evidence type="ECO:0000256" key="5">
    <source>
        <dbReference type="ARBA" id="ARBA00022490"/>
    </source>
</evidence>
<dbReference type="GO" id="GO:0031629">
    <property type="term" value="P:synaptic vesicle fusion to presynaptic active zone membrane"/>
    <property type="evidence" value="ECO:0007669"/>
    <property type="project" value="TreeGrafter"/>
</dbReference>
<dbReference type="FunFam" id="1.20.5.110:FF:000051">
    <property type="entry name" value="synaptosomal-associated protein 29"/>
    <property type="match status" value="1"/>
</dbReference>
<feature type="domain" description="T-SNARE coiled-coil homology" evidence="23">
    <location>
        <begin position="54"/>
        <end position="116"/>
    </location>
</feature>
<evidence type="ECO:0000256" key="18">
    <source>
        <dbReference type="ARBA" id="ARBA00041113"/>
    </source>
</evidence>
<dbReference type="SMART" id="SM00397">
    <property type="entry name" value="t_SNARE"/>
    <property type="match status" value="2"/>
</dbReference>
<dbReference type="PROSITE" id="PS50192">
    <property type="entry name" value="T_SNARE"/>
    <property type="match status" value="2"/>
</dbReference>
<evidence type="ECO:0000256" key="8">
    <source>
        <dbReference type="ARBA" id="ARBA00023006"/>
    </source>
</evidence>
<keyword evidence="25" id="KW-1185">Reference proteome</keyword>
<comment type="function">
    <text evidence="15">SNAREs, soluble N-ethylmaleimide-sensitive factor-attachment protein receptors, are essential proteins for fusion of cellular membranes. SNAREs localized on opposing membranes assemble to form a trans-SNARE complex, an extended, parallel four alpha-helical bundle that drives membrane fusion. SNAP29 is a SNARE involved in autophagy through the direct control of autophagosome membrane fusion with the lysososome membrane. Also plays a role in ciliogenesis by regulating membrane fusions.</text>
</comment>
<evidence type="ECO:0000256" key="16">
    <source>
        <dbReference type="ARBA" id="ARBA00037808"/>
    </source>
</evidence>
<dbReference type="PANTHER" id="PTHR19305:SF9">
    <property type="entry name" value="SYNAPTOSOMAL-ASSOCIATED PROTEIN 29"/>
    <property type="match status" value="1"/>
</dbReference>
<evidence type="ECO:0000259" key="23">
    <source>
        <dbReference type="PROSITE" id="PS50192"/>
    </source>
</evidence>
<evidence type="ECO:0000256" key="7">
    <source>
        <dbReference type="ARBA" id="ARBA00022927"/>
    </source>
</evidence>
<evidence type="ECO:0000256" key="13">
    <source>
        <dbReference type="ARBA" id="ARBA00023273"/>
    </source>
</evidence>
<dbReference type="Bgee" id="ENSLACG00000010007">
    <property type="expression patterns" value="Expressed in mesonephros and 6 other cell types or tissues"/>
</dbReference>
<dbReference type="FunFam" id="1.20.5.110:FF:000041">
    <property type="entry name" value="Synaptosomal-associated protein 29"/>
    <property type="match status" value="1"/>
</dbReference>
<feature type="compositionally biased region" description="Basic and acidic residues" evidence="22">
    <location>
        <begin position="34"/>
        <end position="43"/>
    </location>
</feature>
<dbReference type="OMA" id="NLDEMCD"/>
<dbReference type="CDD" id="cd15887">
    <property type="entry name" value="SNARE_SNAP29N"/>
    <property type="match status" value="1"/>
</dbReference>
<evidence type="ECO:0000256" key="22">
    <source>
        <dbReference type="SAM" id="MobiDB-lite"/>
    </source>
</evidence>
<keyword evidence="4" id="KW-1003">Cell membrane</keyword>
<sequence length="265" mass="29986">MSAYPNSHNPFADEDDFVSVHRRGPGDSDFWEDPAEKARRDTMNRQRQLEQEVMHMAQATVDSSNRSVSLIYETEKIGADTGEELMRQGESLRRTERMLDNMDQDLKTSQKHINSIKSMFGGFVNYFKSKPETQPPAETSTYKPNSKLQDAVSSSKEQESNYQASHPNLRKLDTSGFGASAMDSSSPGALSSSDQYPRNKQLRTYHQQVDNNLDEMSSGLSRLKNLAIGLQTEIDDQDPIIDRVTNKVETLDSKIEATDRQLRKL</sequence>
<evidence type="ECO:0000256" key="9">
    <source>
        <dbReference type="ARBA" id="ARBA00023034"/>
    </source>
</evidence>
<dbReference type="CDD" id="cd15856">
    <property type="entry name" value="SNARE_SNAP29C"/>
    <property type="match status" value="1"/>
</dbReference>
<dbReference type="GO" id="GO:0031410">
    <property type="term" value="C:cytoplasmic vesicle"/>
    <property type="evidence" value="ECO:0007669"/>
    <property type="project" value="UniProtKB-KW"/>
</dbReference>
<dbReference type="GO" id="GO:0006914">
    <property type="term" value="P:autophagy"/>
    <property type="evidence" value="ECO:0007669"/>
    <property type="project" value="UniProtKB-KW"/>
</dbReference>
<feature type="region of interest" description="Disordered" evidence="22">
    <location>
        <begin position="131"/>
        <end position="196"/>
    </location>
</feature>
<accession>H3AP01</accession>
<evidence type="ECO:0000256" key="21">
    <source>
        <dbReference type="ARBA" id="ARBA00046522"/>
    </source>
</evidence>
<dbReference type="InParanoid" id="H3AP01"/>
<dbReference type="eggNOG" id="KOG3065">
    <property type="taxonomic scope" value="Eukaryota"/>
</dbReference>
<dbReference type="EMBL" id="AFYH01023951">
    <property type="status" value="NOT_ANNOTATED_CDS"/>
    <property type="molecule type" value="Genomic_DNA"/>
</dbReference>
<evidence type="ECO:0000256" key="19">
    <source>
        <dbReference type="ARBA" id="ARBA00042308"/>
    </source>
</evidence>
<reference evidence="25" key="1">
    <citation type="submission" date="2011-08" db="EMBL/GenBank/DDBJ databases">
        <title>The draft genome of Latimeria chalumnae.</title>
        <authorList>
            <person name="Di Palma F."/>
            <person name="Alfoldi J."/>
            <person name="Johnson J."/>
            <person name="Berlin A."/>
            <person name="Gnerre S."/>
            <person name="Jaffe D."/>
            <person name="MacCallum I."/>
            <person name="Young S."/>
            <person name="Walker B.J."/>
            <person name="Lander E."/>
            <person name="Lindblad-Toh K."/>
        </authorList>
    </citation>
    <scope>NUCLEOTIDE SEQUENCE [LARGE SCALE GENOMIC DNA]</scope>
    <source>
        <strain evidence="25">Wild caught</strain>
    </source>
</reference>
<dbReference type="Proteomes" id="UP000008672">
    <property type="component" value="Unassembled WGS sequence"/>
</dbReference>
<gene>
    <name evidence="24" type="primary">SNAP29</name>
</gene>
<evidence type="ECO:0000256" key="3">
    <source>
        <dbReference type="ARBA" id="ARBA00022448"/>
    </source>
</evidence>
<dbReference type="GO" id="GO:0060170">
    <property type="term" value="C:ciliary membrane"/>
    <property type="evidence" value="ECO:0007669"/>
    <property type="project" value="UniProtKB-SubCell"/>
</dbReference>
<dbReference type="OrthoDB" id="18679at2759"/>
<keyword evidence="7" id="KW-0653">Protein transport</keyword>
<evidence type="ECO:0000256" key="11">
    <source>
        <dbReference type="ARBA" id="ARBA00023069"/>
    </source>
</evidence>
<evidence type="ECO:0000313" key="25">
    <source>
        <dbReference type="Proteomes" id="UP000008672"/>
    </source>
</evidence>
<evidence type="ECO:0000256" key="10">
    <source>
        <dbReference type="ARBA" id="ARBA00023054"/>
    </source>
</evidence>
<dbReference type="GeneTree" id="ENSGT00950000182843"/>
<dbReference type="InterPro" id="IPR000727">
    <property type="entry name" value="T_SNARE_dom"/>
</dbReference>
<keyword evidence="8" id="KW-0072">Autophagy</keyword>
<comment type="similarity">
    <text evidence="2">Belongs to the SNAP-25 family.</text>
</comment>
<keyword evidence="12" id="KW-0472">Membrane</keyword>
<evidence type="ECO:0000256" key="4">
    <source>
        <dbReference type="ARBA" id="ARBA00022475"/>
    </source>
</evidence>
<dbReference type="AlphaFoldDB" id="H3AP01"/>
<dbReference type="GO" id="GO:0000421">
    <property type="term" value="C:autophagosome membrane"/>
    <property type="evidence" value="ECO:0007669"/>
    <property type="project" value="UniProtKB-SubCell"/>
</dbReference>
<dbReference type="Ensembl" id="ENSLACT00000011458.2">
    <property type="protein sequence ID" value="ENSLACP00000011372.2"/>
    <property type="gene ID" value="ENSLACG00000010007.2"/>
</dbReference>
<keyword evidence="9" id="KW-0333">Golgi apparatus</keyword>
<evidence type="ECO:0000256" key="14">
    <source>
        <dbReference type="ARBA" id="ARBA00023329"/>
    </source>
</evidence>
<dbReference type="GO" id="GO:0000139">
    <property type="term" value="C:Golgi membrane"/>
    <property type="evidence" value="ECO:0007669"/>
    <property type="project" value="UniProtKB-SubCell"/>
</dbReference>
<evidence type="ECO:0000256" key="2">
    <source>
        <dbReference type="ARBA" id="ARBA00009480"/>
    </source>
</evidence>
<dbReference type="HOGENOM" id="CLU_069907_1_0_1"/>
<evidence type="ECO:0000256" key="12">
    <source>
        <dbReference type="ARBA" id="ARBA00023136"/>
    </source>
</evidence>
<dbReference type="GO" id="GO:0005484">
    <property type="term" value="F:SNAP receptor activity"/>
    <property type="evidence" value="ECO:0007669"/>
    <property type="project" value="TreeGrafter"/>
</dbReference>
<dbReference type="Gene3D" id="1.20.5.110">
    <property type="match status" value="2"/>
</dbReference>
<evidence type="ECO:0000256" key="15">
    <source>
        <dbReference type="ARBA" id="ARBA00037064"/>
    </source>
</evidence>
<dbReference type="GO" id="GO:0098793">
    <property type="term" value="C:presynapse"/>
    <property type="evidence" value="ECO:0007669"/>
    <property type="project" value="GOC"/>
</dbReference>
<dbReference type="Pfam" id="PF12352">
    <property type="entry name" value="V-SNARE_C"/>
    <property type="match status" value="1"/>
</dbReference>
<organism evidence="24 25">
    <name type="scientific">Latimeria chalumnae</name>
    <name type="common">Coelacanth</name>
    <dbReference type="NCBI Taxonomy" id="7897"/>
    <lineage>
        <taxon>Eukaryota</taxon>
        <taxon>Metazoa</taxon>
        <taxon>Chordata</taxon>
        <taxon>Craniata</taxon>
        <taxon>Vertebrata</taxon>
        <taxon>Euteleostomi</taxon>
        <taxon>Coelacanthiformes</taxon>
        <taxon>Coelacanthidae</taxon>
        <taxon>Latimeria</taxon>
    </lineage>
</organism>
<dbReference type="KEGG" id="lcm:102352191"/>